<evidence type="ECO:0000313" key="1">
    <source>
        <dbReference type="EMBL" id="OMO49963.1"/>
    </source>
</evidence>
<comment type="caution">
    <text evidence="1">The sequence shown here is derived from an EMBL/GenBank/DDBJ whole genome shotgun (WGS) entry which is preliminary data.</text>
</comment>
<reference evidence="2" key="1">
    <citation type="submission" date="2013-09" db="EMBL/GenBank/DDBJ databases">
        <title>Corchorus olitorius genome sequencing.</title>
        <authorList>
            <person name="Alam M."/>
            <person name="Haque M.S."/>
            <person name="Islam M.S."/>
            <person name="Emdad E.M."/>
            <person name="Islam M.M."/>
            <person name="Ahmed B."/>
            <person name="Halim A."/>
            <person name="Hossen Q.M.M."/>
            <person name="Hossain M.Z."/>
            <person name="Ahmed R."/>
            <person name="Khan M.M."/>
            <person name="Islam R."/>
            <person name="Rashid M.M."/>
            <person name="Khan S.A."/>
            <person name="Rahman M.S."/>
            <person name="Alam M."/>
            <person name="Yahiya A.S."/>
            <person name="Khan M.S."/>
            <person name="Azam M.S."/>
            <person name="Haque T."/>
            <person name="Lashkar M.Z.H."/>
            <person name="Akhand A.I."/>
            <person name="Morshed G."/>
            <person name="Roy S."/>
            <person name="Uddin K.S."/>
            <person name="Rabeya T."/>
            <person name="Hossain A.S."/>
            <person name="Chowdhury A."/>
            <person name="Snigdha A.R."/>
            <person name="Mortoza M.S."/>
            <person name="Matin S.A."/>
            <person name="Hoque S.M.E."/>
            <person name="Islam M.K."/>
            <person name="Roy D.K."/>
            <person name="Haider R."/>
            <person name="Moosa M.M."/>
            <person name="Elias S.M."/>
            <person name="Hasan A.M."/>
            <person name="Jahan S."/>
            <person name="Shafiuddin M."/>
            <person name="Mahmood N."/>
            <person name="Shommy N.S."/>
        </authorList>
    </citation>
    <scope>NUCLEOTIDE SEQUENCE [LARGE SCALE GENOMIC DNA]</scope>
    <source>
        <strain evidence="2">cv. O-4</strain>
    </source>
</reference>
<keyword evidence="2" id="KW-1185">Reference proteome</keyword>
<name>A0A1R3FVT8_9ROSI</name>
<proteinExistence type="predicted"/>
<dbReference type="Proteomes" id="UP000187203">
    <property type="component" value="Unassembled WGS sequence"/>
</dbReference>
<evidence type="ECO:0000313" key="2">
    <source>
        <dbReference type="Proteomes" id="UP000187203"/>
    </source>
</evidence>
<accession>A0A1R3FVT8</accession>
<sequence>MEVNVERTYTFARSSNSLLDLLSLLKTNCPTGRVEASKRMINGGLEPGGNAA</sequence>
<dbReference type="AlphaFoldDB" id="A0A1R3FVT8"/>
<organism evidence="1 2">
    <name type="scientific">Corchorus olitorius</name>
    <dbReference type="NCBI Taxonomy" id="93759"/>
    <lineage>
        <taxon>Eukaryota</taxon>
        <taxon>Viridiplantae</taxon>
        <taxon>Streptophyta</taxon>
        <taxon>Embryophyta</taxon>
        <taxon>Tracheophyta</taxon>
        <taxon>Spermatophyta</taxon>
        <taxon>Magnoliopsida</taxon>
        <taxon>eudicotyledons</taxon>
        <taxon>Gunneridae</taxon>
        <taxon>Pentapetalae</taxon>
        <taxon>rosids</taxon>
        <taxon>malvids</taxon>
        <taxon>Malvales</taxon>
        <taxon>Malvaceae</taxon>
        <taxon>Grewioideae</taxon>
        <taxon>Apeibeae</taxon>
        <taxon>Corchorus</taxon>
    </lineage>
</organism>
<protein>
    <submittedName>
        <fullName evidence="1">Uncharacterized protein</fullName>
    </submittedName>
</protein>
<dbReference type="EMBL" id="AWUE01024723">
    <property type="protein sequence ID" value="OMO49963.1"/>
    <property type="molecule type" value="Genomic_DNA"/>
</dbReference>
<gene>
    <name evidence="1" type="ORF">COLO4_38273</name>
</gene>